<gene>
    <name evidence="2" type="ORF">ATY40_BA7501092</name>
</gene>
<evidence type="ECO:0000313" key="3">
    <source>
        <dbReference type="Proteomes" id="UP000094565"/>
    </source>
</evidence>
<feature type="compositionally biased region" description="Basic and acidic residues" evidence="1">
    <location>
        <begin position="104"/>
        <end position="113"/>
    </location>
</feature>
<evidence type="ECO:0000313" key="2">
    <source>
        <dbReference type="EMBL" id="ANZ73343.1"/>
    </source>
</evidence>
<dbReference type="AlphaFoldDB" id="A0A1B2J5S7"/>
<keyword evidence="3" id="KW-1185">Reference proteome</keyword>
<sequence length="113" mass="11740">MNFLKKLLGKKQDDHLFKANGAPGGFQDDGIHHRGGPGENQTGSPGGFQGKSTHGAPEFTSPSNGFQGNGHHQKVSHLSSQQQGAPGGFVGSAVHGSPEGDSELDSHYKGHSQ</sequence>
<protein>
    <submittedName>
        <fullName evidence="2">BA75_01092T0</fullName>
    </submittedName>
</protein>
<proteinExistence type="predicted"/>
<reference evidence="2 3" key="1">
    <citation type="submission" date="2016-02" db="EMBL/GenBank/DDBJ databases">
        <title>Comparative genomic and transcriptomic foundation for Pichia pastoris.</title>
        <authorList>
            <person name="Love K.R."/>
            <person name="Shah K.A."/>
            <person name="Whittaker C.A."/>
            <person name="Wu J."/>
            <person name="Bartlett M.C."/>
            <person name="Ma D."/>
            <person name="Leeson R.L."/>
            <person name="Priest M."/>
            <person name="Young S.K."/>
            <person name="Love J.C."/>
        </authorList>
    </citation>
    <scope>NUCLEOTIDE SEQUENCE [LARGE SCALE GENOMIC DNA]</scope>
    <source>
        <strain evidence="2 3">ATCC 28485</strain>
    </source>
</reference>
<name>A0A1B2J5S7_PICPA</name>
<dbReference type="OrthoDB" id="10274278at2759"/>
<accession>A0A1B2J5S7</accession>
<dbReference type="EMBL" id="CP014584">
    <property type="protein sequence ID" value="ANZ73343.1"/>
    <property type="molecule type" value="Genomic_DNA"/>
</dbReference>
<evidence type="ECO:0000256" key="1">
    <source>
        <dbReference type="SAM" id="MobiDB-lite"/>
    </source>
</evidence>
<feature type="region of interest" description="Disordered" evidence="1">
    <location>
        <begin position="15"/>
        <end position="113"/>
    </location>
</feature>
<organism evidence="2 3">
    <name type="scientific">Komagataella pastoris</name>
    <name type="common">Yeast</name>
    <name type="synonym">Pichia pastoris</name>
    <dbReference type="NCBI Taxonomy" id="4922"/>
    <lineage>
        <taxon>Eukaryota</taxon>
        <taxon>Fungi</taxon>
        <taxon>Dikarya</taxon>
        <taxon>Ascomycota</taxon>
        <taxon>Saccharomycotina</taxon>
        <taxon>Pichiomycetes</taxon>
        <taxon>Pichiales</taxon>
        <taxon>Pichiaceae</taxon>
        <taxon>Komagataella</taxon>
    </lineage>
</organism>
<dbReference type="Proteomes" id="UP000094565">
    <property type="component" value="Chromosome 1"/>
</dbReference>